<dbReference type="Pfam" id="PF03551">
    <property type="entry name" value="PadR"/>
    <property type="match status" value="1"/>
</dbReference>
<gene>
    <name evidence="2" type="ORF">LRC319</name>
</gene>
<feature type="domain" description="Transcription regulator PadR N-terminal" evidence="1">
    <location>
        <begin position="19"/>
        <end position="86"/>
    </location>
</feature>
<protein>
    <submittedName>
        <fullName evidence="2">Transcription regulator (PadR-like)</fullName>
    </submittedName>
</protein>
<dbReference type="OrthoDB" id="56053at2157"/>
<dbReference type="InterPro" id="IPR036390">
    <property type="entry name" value="WH_DNA-bd_sf"/>
</dbReference>
<dbReference type="InterPro" id="IPR036388">
    <property type="entry name" value="WH-like_DNA-bd_sf"/>
</dbReference>
<dbReference type="PATRIC" id="fig|351160.9.peg.2959"/>
<accession>Q0W8K0</accession>
<organism evidence="2 3">
    <name type="scientific">Methanocella arvoryzae (strain DSM 22066 / NBRC 105507 / MRE50)</name>
    <dbReference type="NCBI Taxonomy" id="351160"/>
    <lineage>
        <taxon>Archaea</taxon>
        <taxon>Methanobacteriati</taxon>
        <taxon>Methanobacteriota</taxon>
        <taxon>Stenosarchaea group</taxon>
        <taxon>Methanomicrobia</taxon>
        <taxon>Methanocellales</taxon>
        <taxon>Methanocellaceae</taxon>
        <taxon>Methanocella</taxon>
    </lineage>
</organism>
<dbReference type="STRING" id="351160.LRC319"/>
<proteinExistence type="predicted"/>
<dbReference type="AlphaFoldDB" id="Q0W8K0"/>
<sequence length="115" mass="13260">MHDDVLNNEMRKGFLKVMLLHIVQERPSHGYEIIQEIGKKTHGGWAPSPGSVYPALDFLEKRGYIQCEEVDRKKVYSITEKGVGALDQIHARRQQWIQELNAFFGDVLEENHDGQ</sequence>
<dbReference type="KEGG" id="rci:LRC319"/>
<dbReference type="GeneID" id="5144129"/>
<keyword evidence="3" id="KW-1185">Reference proteome</keyword>
<name>Q0W8K0_METAR</name>
<dbReference type="InterPro" id="IPR005149">
    <property type="entry name" value="Tscrpt_reg_PadR_N"/>
</dbReference>
<dbReference type="PANTHER" id="PTHR43252">
    <property type="entry name" value="TRANSCRIPTIONAL REGULATOR YQJI"/>
    <property type="match status" value="1"/>
</dbReference>
<dbReference type="eggNOG" id="arCOG00001">
    <property type="taxonomic scope" value="Archaea"/>
</dbReference>
<dbReference type="Proteomes" id="UP000000663">
    <property type="component" value="Chromosome"/>
</dbReference>
<evidence type="ECO:0000313" key="3">
    <source>
        <dbReference type="Proteomes" id="UP000000663"/>
    </source>
</evidence>
<reference evidence="2 3" key="1">
    <citation type="journal article" date="2006" name="Science">
        <title>Genome of rice cluster I archaea -- the key methane producers in the rice rhizosphere.</title>
        <authorList>
            <person name="Erkel C."/>
            <person name="Kube M."/>
            <person name="Reinhardt R."/>
            <person name="Liesack W."/>
        </authorList>
    </citation>
    <scope>NUCLEOTIDE SEQUENCE [LARGE SCALE GENOMIC DNA]</scope>
    <source>
        <strain evidence="3">DSM 22066 / NBRC 105507 / MRE50</strain>
    </source>
</reference>
<dbReference type="EMBL" id="AM114193">
    <property type="protein sequence ID" value="CAJ35293.1"/>
    <property type="molecule type" value="Genomic_DNA"/>
</dbReference>
<evidence type="ECO:0000259" key="1">
    <source>
        <dbReference type="Pfam" id="PF03551"/>
    </source>
</evidence>
<dbReference type="RefSeq" id="WP_012037197.1">
    <property type="nucleotide sequence ID" value="NC_009464.1"/>
</dbReference>
<dbReference type="PANTHER" id="PTHR43252:SF2">
    <property type="entry name" value="TRANSCRIPTION REGULATOR, PADR-LIKE FAMILY"/>
    <property type="match status" value="1"/>
</dbReference>
<dbReference type="SUPFAM" id="SSF46785">
    <property type="entry name" value="Winged helix' DNA-binding domain"/>
    <property type="match status" value="1"/>
</dbReference>
<dbReference type="Gene3D" id="1.10.10.10">
    <property type="entry name" value="Winged helix-like DNA-binding domain superfamily/Winged helix DNA-binding domain"/>
    <property type="match status" value="1"/>
</dbReference>
<evidence type="ECO:0000313" key="2">
    <source>
        <dbReference type="EMBL" id="CAJ35293.1"/>
    </source>
</evidence>